<reference evidence="1 2" key="1">
    <citation type="journal article" date="2015" name="Genome Biol. Evol.">
        <title>Phylogenomic analyses indicate that early fungi evolved digesting cell walls of algal ancestors of land plants.</title>
        <authorList>
            <person name="Chang Y."/>
            <person name="Wang S."/>
            <person name="Sekimoto S."/>
            <person name="Aerts A.L."/>
            <person name="Choi C."/>
            <person name="Clum A."/>
            <person name="LaButti K.M."/>
            <person name="Lindquist E.A."/>
            <person name="Yee Ngan C."/>
            <person name="Ohm R.A."/>
            <person name="Salamov A.A."/>
            <person name="Grigoriev I.V."/>
            <person name="Spatafora J.W."/>
            <person name="Berbee M.L."/>
        </authorList>
    </citation>
    <scope>NUCLEOTIDE SEQUENCE [LARGE SCALE GENOMIC DNA]</scope>
    <source>
        <strain evidence="1 2">JEL478</strain>
    </source>
</reference>
<gene>
    <name evidence="1" type="ORF">M427DRAFT_131718</name>
</gene>
<dbReference type="EMBL" id="KQ965737">
    <property type="protein sequence ID" value="KXS19724.1"/>
    <property type="molecule type" value="Genomic_DNA"/>
</dbReference>
<protein>
    <submittedName>
        <fullName evidence="1">Uncharacterized protein</fullName>
    </submittedName>
</protein>
<evidence type="ECO:0000313" key="2">
    <source>
        <dbReference type="Proteomes" id="UP000070544"/>
    </source>
</evidence>
<proteinExistence type="predicted"/>
<dbReference type="AlphaFoldDB" id="A0A139AST0"/>
<sequence length="158" mass="17929">MGVKAHCDVVYFGGNTPQRPLAHSTKEQWTVRRDWEYVDSRTGRAVPESQAEVYVRLTNRQYYDGCGFGLHRRKAEVLKTLAPFGDDAARGRVVEDFERGCVRPWTDLKAFSASVSEDGFNHKRFESQLPLQKTNGACDFLRSSSARWLKTRAPSPST</sequence>
<evidence type="ECO:0000313" key="1">
    <source>
        <dbReference type="EMBL" id="KXS19724.1"/>
    </source>
</evidence>
<name>A0A139AST0_GONPJ</name>
<keyword evidence="2" id="KW-1185">Reference proteome</keyword>
<dbReference type="Proteomes" id="UP000070544">
    <property type="component" value="Unassembled WGS sequence"/>
</dbReference>
<accession>A0A139AST0</accession>
<organism evidence="1 2">
    <name type="scientific">Gonapodya prolifera (strain JEL478)</name>
    <name type="common">Monoblepharis prolifera</name>
    <dbReference type="NCBI Taxonomy" id="1344416"/>
    <lineage>
        <taxon>Eukaryota</taxon>
        <taxon>Fungi</taxon>
        <taxon>Fungi incertae sedis</taxon>
        <taxon>Chytridiomycota</taxon>
        <taxon>Chytridiomycota incertae sedis</taxon>
        <taxon>Monoblepharidomycetes</taxon>
        <taxon>Monoblepharidales</taxon>
        <taxon>Gonapodyaceae</taxon>
        <taxon>Gonapodya</taxon>
    </lineage>
</organism>